<evidence type="ECO:0000256" key="9">
    <source>
        <dbReference type="SAM" id="Phobius"/>
    </source>
</evidence>
<evidence type="ECO:0000256" key="3">
    <source>
        <dbReference type="ARBA" id="ARBA00022475"/>
    </source>
</evidence>
<dbReference type="Pfam" id="PF01618">
    <property type="entry name" value="MotA_ExbB"/>
    <property type="match status" value="1"/>
</dbReference>
<evidence type="ECO:0000256" key="6">
    <source>
        <dbReference type="ARBA" id="ARBA00022989"/>
    </source>
</evidence>
<dbReference type="GO" id="GO:0055085">
    <property type="term" value="P:transmembrane transport"/>
    <property type="evidence" value="ECO:0007669"/>
    <property type="project" value="InterPro"/>
</dbReference>
<keyword evidence="2 8" id="KW-0813">Transport</keyword>
<feature type="transmembrane region" description="Helical" evidence="9">
    <location>
        <begin position="56"/>
        <end position="83"/>
    </location>
</feature>
<keyword evidence="7 9" id="KW-0472">Membrane</keyword>
<sequence>MEFLKDYIDHIIFAILGFMSFLSVWFSCERLIFFIRLNPADYPNEEALEEALSKNLTALYIIYSNAPYVGLLGTVIGIMITFYDMGMNGGMDAQSIMVGLSTALKATALGLVVAIPTLIVYNCFVRKMDVQLNRYKLTQKSTNER</sequence>
<comment type="subcellular location">
    <subcellularLocation>
        <location evidence="1">Cell inner membrane</location>
        <topology evidence="1">Multi-pass membrane protein</topology>
    </subcellularLocation>
    <subcellularLocation>
        <location evidence="8">Membrane</location>
        <topology evidence="8">Multi-pass membrane protein</topology>
    </subcellularLocation>
</comment>
<evidence type="ECO:0000256" key="5">
    <source>
        <dbReference type="ARBA" id="ARBA00022927"/>
    </source>
</evidence>
<evidence type="ECO:0000259" key="10">
    <source>
        <dbReference type="Pfam" id="PF01618"/>
    </source>
</evidence>
<proteinExistence type="inferred from homology"/>
<keyword evidence="4 9" id="KW-0812">Transmembrane</keyword>
<keyword evidence="12" id="KW-1185">Reference proteome</keyword>
<dbReference type="InterPro" id="IPR002898">
    <property type="entry name" value="MotA_ExbB_proton_chnl"/>
</dbReference>
<protein>
    <submittedName>
        <fullName evidence="11">TonB-system energizer ExbB</fullName>
    </submittedName>
</protein>
<evidence type="ECO:0000256" key="8">
    <source>
        <dbReference type="RuleBase" id="RU004057"/>
    </source>
</evidence>
<dbReference type="InterPro" id="IPR050790">
    <property type="entry name" value="ExbB/TolQ_transport"/>
</dbReference>
<dbReference type="STRING" id="425400.LS65_00465"/>
<dbReference type="PANTHER" id="PTHR30625:SF15">
    <property type="entry name" value="BIOPOLYMER TRANSPORT PROTEIN EXBB"/>
    <property type="match status" value="1"/>
</dbReference>
<dbReference type="GO" id="GO:0005886">
    <property type="term" value="C:plasma membrane"/>
    <property type="evidence" value="ECO:0007669"/>
    <property type="project" value="UniProtKB-SubCell"/>
</dbReference>
<gene>
    <name evidence="11" type="primary">exbB</name>
    <name evidence="11" type="ORF">LS65_008485</name>
</gene>
<organism evidence="11 12">
    <name type="scientific">Helicobacter japonicus</name>
    <dbReference type="NCBI Taxonomy" id="425400"/>
    <lineage>
        <taxon>Bacteria</taxon>
        <taxon>Pseudomonadati</taxon>
        <taxon>Campylobacterota</taxon>
        <taxon>Epsilonproteobacteria</taxon>
        <taxon>Campylobacterales</taxon>
        <taxon>Helicobacteraceae</taxon>
        <taxon>Helicobacter</taxon>
    </lineage>
</organism>
<comment type="caution">
    <text evidence="11">The sequence shown here is derived from an EMBL/GenBank/DDBJ whole genome shotgun (WGS) entry which is preliminary data.</text>
</comment>
<evidence type="ECO:0000256" key="7">
    <source>
        <dbReference type="ARBA" id="ARBA00023136"/>
    </source>
</evidence>
<evidence type="ECO:0000256" key="1">
    <source>
        <dbReference type="ARBA" id="ARBA00004429"/>
    </source>
</evidence>
<dbReference type="PROSITE" id="PS51257">
    <property type="entry name" value="PROKAR_LIPOPROTEIN"/>
    <property type="match status" value="1"/>
</dbReference>
<feature type="transmembrane region" description="Helical" evidence="9">
    <location>
        <begin position="103"/>
        <end position="124"/>
    </location>
</feature>
<dbReference type="InterPro" id="IPR014172">
    <property type="entry name" value="TonB_ExbB_2"/>
</dbReference>
<feature type="transmembrane region" description="Helical" evidence="9">
    <location>
        <begin position="12"/>
        <end position="35"/>
    </location>
</feature>
<keyword evidence="3" id="KW-1003">Cell membrane</keyword>
<dbReference type="NCBIfam" id="TIGR02805">
    <property type="entry name" value="exbB2"/>
    <property type="match status" value="1"/>
</dbReference>
<dbReference type="RefSeq" id="WP_034360412.1">
    <property type="nucleotide sequence ID" value="NZ_CAJUDB010000014.1"/>
</dbReference>
<dbReference type="PANTHER" id="PTHR30625">
    <property type="entry name" value="PROTEIN TOLQ"/>
    <property type="match status" value="1"/>
</dbReference>
<keyword evidence="6 9" id="KW-1133">Transmembrane helix</keyword>
<keyword evidence="5 8" id="KW-0653">Protein transport</keyword>
<name>A0A4V6I3I5_9HELI</name>
<dbReference type="GO" id="GO:0017038">
    <property type="term" value="P:protein import"/>
    <property type="evidence" value="ECO:0007669"/>
    <property type="project" value="TreeGrafter"/>
</dbReference>
<evidence type="ECO:0000256" key="2">
    <source>
        <dbReference type="ARBA" id="ARBA00022448"/>
    </source>
</evidence>
<dbReference type="OrthoDB" id="9805133at2"/>
<evidence type="ECO:0000313" key="11">
    <source>
        <dbReference type="EMBL" id="TLE00113.1"/>
    </source>
</evidence>
<feature type="domain" description="MotA/TolQ/ExbB proton channel" evidence="10">
    <location>
        <begin position="47"/>
        <end position="135"/>
    </location>
</feature>
<evidence type="ECO:0000256" key="4">
    <source>
        <dbReference type="ARBA" id="ARBA00022692"/>
    </source>
</evidence>
<dbReference type="AlphaFoldDB" id="A0A4V6I3I5"/>
<dbReference type="Proteomes" id="UP000029707">
    <property type="component" value="Unassembled WGS sequence"/>
</dbReference>
<comment type="similarity">
    <text evidence="8">Belongs to the exbB/tolQ family.</text>
</comment>
<dbReference type="GeneID" id="82320794"/>
<dbReference type="EMBL" id="JRMQ02000014">
    <property type="protein sequence ID" value="TLE00113.1"/>
    <property type="molecule type" value="Genomic_DNA"/>
</dbReference>
<reference evidence="11 12" key="1">
    <citation type="journal article" date="2014" name="Genome Announc.">
        <title>Draft genome sequences of eight enterohepatic helicobacter species isolated from both laboratory and wild rodents.</title>
        <authorList>
            <person name="Sheh A."/>
            <person name="Shen Z."/>
            <person name="Fox J.G."/>
        </authorList>
    </citation>
    <scope>NUCLEOTIDE SEQUENCE [LARGE SCALE GENOMIC DNA]</scope>
    <source>
        <strain evidence="11 12">MIT 01-6451</strain>
    </source>
</reference>
<evidence type="ECO:0000313" key="12">
    <source>
        <dbReference type="Proteomes" id="UP000029707"/>
    </source>
</evidence>
<accession>A0A4V6I3I5</accession>